<proteinExistence type="inferred from homology"/>
<evidence type="ECO:0000256" key="2">
    <source>
        <dbReference type="ARBA" id="ARBA00006464"/>
    </source>
</evidence>
<feature type="transmembrane region" description="Helical" evidence="7">
    <location>
        <begin position="82"/>
        <end position="100"/>
    </location>
</feature>
<keyword evidence="4 7" id="KW-0812">Transmembrane</keyword>
<evidence type="ECO:0000256" key="1">
    <source>
        <dbReference type="ARBA" id="ARBA00004141"/>
    </source>
</evidence>
<evidence type="ECO:0000256" key="5">
    <source>
        <dbReference type="ARBA" id="ARBA00022989"/>
    </source>
</evidence>
<keyword evidence="3" id="KW-0808">Transferase</keyword>
<dbReference type="Pfam" id="PF13727">
    <property type="entry name" value="CoA_binding_3"/>
    <property type="match status" value="1"/>
</dbReference>
<evidence type="ECO:0000313" key="9">
    <source>
        <dbReference type="EMBL" id="GMA92777.1"/>
    </source>
</evidence>
<accession>A0ABQ6K1I9</accession>
<dbReference type="InterPro" id="IPR003362">
    <property type="entry name" value="Bact_transf"/>
</dbReference>
<dbReference type="NCBIfam" id="TIGR03025">
    <property type="entry name" value="EPS_sugtrans"/>
    <property type="match status" value="1"/>
</dbReference>
<evidence type="ECO:0000256" key="4">
    <source>
        <dbReference type="ARBA" id="ARBA00022692"/>
    </source>
</evidence>
<feature type="transmembrane region" description="Helical" evidence="7">
    <location>
        <begin position="106"/>
        <end position="125"/>
    </location>
</feature>
<keyword evidence="6 7" id="KW-0472">Membrane</keyword>
<feature type="domain" description="Bacterial sugar transferase" evidence="8">
    <location>
        <begin position="278"/>
        <end position="465"/>
    </location>
</feature>
<reference evidence="10" key="1">
    <citation type="journal article" date="2019" name="Int. J. Syst. Evol. Microbiol.">
        <title>The Global Catalogue of Microorganisms (GCM) 10K type strain sequencing project: providing services to taxonomists for standard genome sequencing and annotation.</title>
        <authorList>
            <consortium name="The Broad Institute Genomics Platform"/>
            <consortium name="The Broad Institute Genome Sequencing Center for Infectious Disease"/>
            <person name="Wu L."/>
            <person name="Ma J."/>
        </authorList>
    </citation>
    <scope>NUCLEOTIDE SEQUENCE [LARGE SCALE GENOMIC DNA]</scope>
    <source>
        <strain evidence="10">NBRC 108755</strain>
    </source>
</reference>
<comment type="subcellular location">
    <subcellularLocation>
        <location evidence="1">Membrane</location>
        <topology evidence="1">Multi-pass membrane protein</topology>
    </subcellularLocation>
</comment>
<dbReference type="EMBL" id="BSVA01000001">
    <property type="protein sequence ID" value="GMA92777.1"/>
    <property type="molecule type" value="Genomic_DNA"/>
</dbReference>
<evidence type="ECO:0000256" key="6">
    <source>
        <dbReference type="ARBA" id="ARBA00023136"/>
    </source>
</evidence>
<organism evidence="9 10">
    <name type="scientific">Homoserinibacter gongjuensis</name>
    <dbReference type="NCBI Taxonomy" id="1162968"/>
    <lineage>
        <taxon>Bacteria</taxon>
        <taxon>Bacillati</taxon>
        <taxon>Actinomycetota</taxon>
        <taxon>Actinomycetes</taxon>
        <taxon>Micrococcales</taxon>
        <taxon>Microbacteriaceae</taxon>
        <taxon>Homoserinibacter</taxon>
    </lineage>
</organism>
<comment type="similarity">
    <text evidence="2">Belongs to the bacterial sugar transferase family.</text>
</comment>
<dbReference type="PANTHER" id="PTHR30576">
    <property type="entry name" value="COLANIC BIOSYNTHESIS UDP-GLUCOSE LIPID CARRIER TRANSFERASE"/>
    <property type="match status" value="1"/>
</dbReference>
<dbReference type="Gene3D" id="3.40.50.720">
    <property type="entry name" value="NAD(P)-binding Rossmann-like Domain"/>
    <property type="match status" value="1"/>
</dbReference>
<evidence type="ECO:0000256" key="3">
    <source>
        <dbReference type="ARBA" id="ARBA00022679"/>
    </source>
</evidence>
<evidence type="ECO:0000256" key="7">
    <source>
        <dbReference type="SAM" id="Phobius"/>
    </source>
</evidence>
<dbReference type="InterPro" id="IPR017475">
    <property type="entry name" value="EPS_sugar_tfrase"/>
</dbReference>
<gene>
    <name evidence="9" type="ORF">GCM10025869_33060</name>
</gene>
<dbReference type="Proteomes" id="UP001157069">
    <property type="component" value="Unassembled WGS sequence"/>
</dbReference>
<evidence type="ECO:0000313" key="10">
    <source>
        <dbReference type="Proteomes" id="UP001157069"/>
    </source>
</evidence>
<feature type="transmembrane region" description="Helical" evidence="7">
    <location>
        <begin position="283"/>
        <end position="304"/>
    </location>
</feature>
<sequence length="471" mass="52172">MQRYRAALAFLDGLIVAASVSSALLARFGTGTPEIDVVGVATDYWWIGTGIAVAWFLGLGGYRSRDVRIIGSGPVEYRKVTAATTTVFGVTAIILLLLKVDVARGFFLLAFPLGLLGLLLGRWLARRVLRQLRRAGIGTNATVIVGRRGEVQRVLATIARDPASAYRPIGVVLSRSGSSHEVPIPGQGRIPVLGSLEGIGETIRRHRVDTVIIAGQPRGGGDFIRTVGWELERTDAELMIASRLTDVAGPRIHFRPAEGMPLMHVELPNYEGGKHVVKRVFDFVVAAGALVALAPVFAAIAIVIKRDDGGPVFFRQERVGRNGRTFLMYKFRSMTLDAEARLAELEALNEGNGVLFKLRDDPRVTRPGRILRRYSLDELPQLWNILMGHMSLVGPRPPLLSEVERYEDHVLRRLYIKPGLTGMWQINGRSDLSWQDSVRLDLYYVENWSLTGDLLILWRTLRIVLRPSGAY</sequence>
<dbReference type="Pfam" id="PF02397">
    <property type="entry name" value="Bac_transf"/>
    <property type="match status" value="1"/>
</dbReference>
<keyword evidence="5 7" id="KW-1133">Transmembrane helix</keyword>
<keyword evidence="10" id="KW-1185">Reference proteome</keyword>
<comment type="caution">
    <text evidence="9">The sequence shown here is derived from an EMBL/GenBank/DDBJ whole genome shotgun (WGS) entry which is preliminary data.</text>
</comment>
<evidence type="ECO:0000259" key="8">
    <source>
        <dbReference type="Pfam" id="PF02397"/>
    </source>
</evidence>
<protein>
    <submittedName>
        <fullName evidence="9">Polyprenyl glycosylphosphotransferase</fullName>
    </submittedName>
</protein>
<feature type="transmembrane region" description="Helical" evidence="7">
    <location>
        <begin position="44"/>
        <end position="62"/>
    </location>
</feature>
<dbReference type="PANTHER" id="PTHR30576:SF10">
    <property type="entry name" value="SLL5057 PROTEIN"/>
    <property type="match status" value="1"/>
</dbReference>
<name>A0ABQ6K1I9_9MICO</name>